<keyword evidence="9" id="KW-1185">Reference proteome</keyword>
<dbReference type="SMART" id="SM00635">
    <property type="entry name" value="BID_2"/>
    <property type="match status" value="2"/>
</dbReference>
<dbReference type="RefSeq" id="WP_035013081.1">
    <property type="nucleotide sequence ID" value="NZ_ARZY01000003.1"/>
</dbReference>
<feature type="domain" description="Fibronectin type-III" evidence="6">
    <location>
        <begin position="1239"/>
        <end position="1330"/>
    </location>
</feature>
<dbReference type="InterPro" id="IPR011041">
    <property type="entry name" value="Quinoprot_gluc/sorb_DH_b-prop"/>
</dbReference>
<dbReference type="SUPFAM" id="SSF46626">
    <property type="entry name" value="Cytochrome c"/>
    <property type="match status" value="1"/>
</dbReference>
<dbReference type="PANTHER" id="PTHR19328:SF75">
    <property type="entry name" value="ALDOSE SUGAR DEHYDROGENASE YLII"/>
    <property type="match status" value="1"/>
</dbReference>
<dbReference type="Pfam" id="PF07627">
    <property type="entry name" value="PSCyt3"/>
    <property type="match status" value="1"/>
</dbReference>
<dbReference type="PATRIC" id="fig|1328313.3.peg.538"/>
<evidence type="ECO:0000313" key="8">
    <source>
        <dbReference type="EMBL" id="EWH11676.1"/>
    </source>
</evidence>
<dbReference type="InterPro" id="IPR036909">
    <property type="entry name" value="Cyt_c-like_dom_sf"/>
</dbReference>
<evidence type="ECO:0000256" key="1">
    <source>
        <dbReference type="ARBA" id="ARBA00022617"/>
    </source>
</evidence>
<dbReference type="CDD" id="cd00063">
    <property type="entry name" value="FN3"/>
    <property type="match status" value="1"/>
</dbReference>
<dbReference type="PROSITE" id="PS50853">
    <property type="entry name" value="FN3"/>
    <property type="match status" value="1"/>
</dbReference>
<dbReference type="Pfam" id="PF07626">
    <property type="entry name" value="PSD3"/>
    <property type="match status" value="1"/>
</dbReference>
<evidence type="ECO:0000256" key="2">
    <source>
        <dbReference type="ARBA" id="ARBA00022723"/>
    </source>
</evidence>
<feature type="signal peptide" evidence="5">
    <location>
        <begin position="1"/>
        <end position="37"/>
    </location>
</feature>
<evidence type="ECO:0000259" key="7">
    <source>
        <dbReference type="PROSITE" id="PS51007"/>
    </source>
</evidence>
<dbReference type="InterPro" id="IPR003961">
    <property type="entry name" value="FN3_dom"/>
</dbReference>
<dbReference type="InterPro" id="IPR013036">
    <property type="entry name" value="DUF1587"/>
</dbReference>
<dbReference type="Pfam" id="PF07995">
    <property type="entry name" value="GSDH"/>
    <property type="match status" value="1"/>
</dbReference>
<dbReference type="InterPro" id="IPR011478">
    <property type="entry name" value="DUF1585"/>
</dbReference>
<dbReference type="InterPro" id="IPR031965">
    <property type="entry name" value="CBM26"/>
</dbReference>
<dbReference type="InterPro" id="IPR003343">
    <property type="entry name" value="Big_2"/>
</dbReference>
<protein>
    <submittedName>
        <fullName evidence="8">Glucose/sorbosone dehydrogenase-like protein</fullName>
    </submittedName>
</protein>
<dbReference type="PANTHER" id="PTHR19328">
    <property type="entry name" value="HEDGEHOG-INTERACTING PROTEIN"/>
    <property type="match status" value="1"/>
</dbReference>
<dbReference type="Gene3D" id="2.120.10.30">
    <property type="entry name" value="TolB, C-terminal domain"/>
    <property type="match status" value="1"/>
</dbReference>
<dbReference type="eggNOG" id="COG2133">
    <property type="taxonomic scope" value="Bacteria"/>
</dbReference>
<dbReference type="InterPro" id="IPR012938">
    <property type="entry name" value="Glc/Sorbosone_DH"/>
</dbReference>
<dbReference type="InterPro" id="IPR036116">
    <property type="entry name" value="FN3_sf"/>
</dbReference>
<comment type="caution">
    <text evidence="8">The sequence shown here is derived from an EMBL/GenBank/DDBJ whole genome shotgun (WGS) entry which is preliminary data.</text>
</comment>
<name>W7QIJ9_9ALTE</name>
<dbReference type="SUPFAM" id="SSF49373">
    <property type="entry name" value="Invasin/intimin cell-adhesion fragments"/>
    <property type="match status" value="1"/>
</dbReference>
<dbReference type="Proteomes" id="UP000019276">
    <property type="component" value="Unassembled WGS sequence"/>
</dbReference>
<proteinExistence type="predicted"/>
<keyword evidence="3 4" id="KW-0408">Iron</keyword>
<feature type="chain" id="PRO_5004898032" evidence="5">
    <location>
        <begin position="38"/>
        <end position="2188"/>
    </location>
</feature>
<sequence length="2188" mass="234668">MHTTKDRGRSKRALHYCLLPVLSVSAISCTLSFETEAAVTNTSICYDNNNGYNNPKVHMWNSAPAGAINNTNWPGQTLTAEGNFVCYDPGVAVDSLNVIFNDNGNPQTADLVMPAGATCYQNNQWRSLADCGLISVEQPTVTASNICYDNSANFANPTVYLWNGQPQGAFTNLGWPGEALTATGNVHCYDTQADLTSISVIFNDNGANQTGDLAATWPNVCYQNNQWTTLEACGLNVDTGPEPAYNYPQGKAIYFINTNNFAQPTAHTWDFLPAGSWPNSNWPGHALEDFGGFNAWLLDIPEDVVSGKVIFTDNGANQTADLDFTGDNLCYNNGVWMTASACGIPTQTTADAGPDRKANQDSKLALTVVAGNGDLAATTWQSDAWSGSLMGETVVTPELTVQGVYTVTMTLASGATDTFQLEVVAATQALPERPQLLKPHNFPLSGSVSSGNYTYESAFPALDGYFASPVHVTNDGVNDLIYVVDKKGTLSVFANDPNVTQAQVTTLLDITGEVRDYHEQGMLSVAFHPNFATNGYAYIFYIEGNNDNESDNGVFGDAVLERITLNDTTLPTAASDRVEILRIPQPGPDHKGGMMQFHPSTGEFFLSIGDGAYGDTAITPTQPDPRTNNSSQQTNNLRGSFIRIIMRDTPNAQGLYYDIPNDNPFVNDPNVRDEIWSYGHRNPWRWAFDTVLPYTLWETEIGQQGFEEVNIIQAGNNYGWPICEGNIHRGSDGGDANFSRDCTNDLTGPVGGYDHNTGSVSIIGGFVYRGSQLPGLTGRFIYGDYVSKKMWSAAEGDTDVLVSDAFPSNISSFGTDVSGEEVFISSHGEEYGGLSSIYRMVDSDVQAAVIPATLSATGLFADLASLTPMHGVIEYDVNSDGWFDGLIARHFVAIPNGETINFDANNVWDLPVGTVLVKHLDRPMNATDSAPYQTSVLFRQSAGNWAAANYYWNAQGTDADLVYQAFEETVEQFYDQAPSLVQHRVRSGAECSSCHIGTGSKDPLAIDTKQLNKTFDYQGMVANQLDSFNQVGIFNQNIGFAANLAELPDPTDNSKSIEQRARAYLDTNCSHCHGGGFMDMNYETDIKDMEIMNIKRGAVYRMLPFDHSVSIVHTYQADDANRMPKGSLITNPLASTLIADWIDGVGASQTAMQVTADASSVGIGASTTVSAMALYDNGFEMVPTAGVTWSSSDTSVASVSGTTGQATVQGVNSGSATITASSGGYSGNIVINVETGPDAPTNLTATAASDSSINLSWSDVATNEVSYQVSRATSANGPFTLVSTLGANATGMTDSGLAASTVYYYQVVATGTSVDSAPASVNAQTQDPAPIDGLTIVAPANVQLISGESRQLVAVANAGDETMSATLSSSWTSADNNIVSVSNSGLLSAGSTAGVTTITVTNQGISTNIQVENLGVAQYIYFNTPANWTNPTAYIWSNENGALTTRSAAWPGSAVTQTADNLGGTWQKVLIPVNWANSNGDINIIFNNAGANQTADLSVNIANPSYYDQGWLAQVPTGDGSEAGTQIQIGNGVVTLSGSSDLTGKLFPVGTVLDVTADEAGTGLKFKQWEGSGAAYLVDAKAANTQIVVADALSFTLLAVFGPATDDHLVGRSYYNDQGCAGCHGADGTGSPSLLGLSTQYTLSELTDYIQNNMPIGNPGMCSGECASTTAAMILDEAFTPPSNVCNADDLTDVVPQDRSYRLLSTLEYNNSVRDLLGLANDVDVTTGNVPADIPANGFKTNANTIFTNDYAKGYVLAAEAAASMVTDMYNLTSGCNNINCFLDDFAKRAFRRPLTTTEKTSLTGVYNDQGQLALLSTILSSPAMLYRSEVGEVNTDGYFELTDYEVATLLAYTYWATTPDSWLMSKADNGELSTPNQIATTLTSMLQDAKAEVAFERFIAGWLNLDREIKTVELSDSLKADMRQETIEFVKRIVFGGGEYSELLTAKYSYMSEQLAAHYGFAWPGGSGWQRVDYTAAESNGERSGLLGHASILAIQSASEKTHPVKRGLFVRKNLMCQDFPPPPIGAELKPQEDPTLTVRERFEHAHLQDGCESCHQFIDGIGFGFENYNAFGQYVTTETTDAGEVKQINAAGYIGSLTSAETFLSASEPVVNYQGIDELAQLVADSAHGKSCYARQWFRYSRGLHEESDDNCTLQAFGNNFKSSSSANLLDLMVEFTQTKNFTLRK</sequence>
<evidence type="ECO:0000256" key="4">
    <source>
        <dbReference type="PROSITE-ProRule" id="PRU00433"/>
    </source>
</evidence>
<accession>W7QIJ9</accession>
<dbReference type="GO" id="GO:0046872">
    <property type="term" value="F:metal ion binding"/>
    <property type="evidence" value="ECO:0007669"/>
    <property type="project" value="UniProtKB-KW"/>
</dbReference>
<evidence type="ECO:0000256" key="5">
    <source>
        <dbReference type="SAM" id="SignalP"/>
    </source>
</evidence>
<dbReference type="PROSITE" id="PS51007">
    <property type="entry name" value="CYTC"/>
    <property type="match status" value="1"/>
</dbReference>
<dbReference type="GO" id="GO:0020037">
    <property type="term" value="F:heme binding"/>
    <property type="evidence" value="ECO:0007669"/>
    <property type="project" value="InterPro"/>
</dbReference>
<feature type="domain" description="Cytochrome c" evidence="7">
    <location>
        <begin position="1606"/>
        <end position="1678"/>
    </location>
</feature>
<dbReference type="InterPro" id="IPR011042">
    <property type="entry name" value="6-blade_b-propeller_TolB-like"/>
</dbReference>
<dbReference type="Pfam" id="PF16738">
    <property type="entry name" value="CBM26"/>
    <property type="match status" value="4"/>
</dbReference>
<evidence type="ECO:0000259" key="6">
    <source>
        <dbReference type="PROSITE" id="PS50853"/>
    </source>
</evidence>
<dbReference type="GO" id="GO:0009055">
    <property type="term" value="F:electron transfer activity"/>
    <property type="evidence" value="ECO:0007669"/>
    <property type="project" value="InterPro"/>
</dbReference>
<dbReference type="Pfam" id="PF02368">
    <property type="entry name" value="Big_2"/>
    <property type="match status" value="1"/>
</dbReference>
<keyword evidence="5" id="KW-0732">Signal</keyword>
<keyword evidence="2 4" id="KW-0479">Metal-binding</keyword>
<dbReference type="eggNOG" id="COG2010">
    <property type="taxonomic scope" value="Bacteria"/>
</dbReference>
<reference evidence="8 9" key="1">
    <citation type="journal article" date="2014" name="Genome Announc.">
        <title>Draft Genome Sequence of the Agar-Degrading Bacterium Catenovulum sp. Strain DS-2, Isolated from Intestines of Haliotis diversicolor.</title>
        <authorList>
            <person name="Shan D."/>
            <person name="Li X."/>
            <person name="Gu Z."/>
            <person name="Wei G."/>
            <person name="Gao Z."/>
            <person name="Shao Z."/>
        </authorList>
    </citation>
    <scope>NUCLEOTIDE SEQUENCE [LARGE SCALE GENOMIC DNA]</scope>
    <source>
        <strain evidence="8 9">DS-2</strain>
    </source>
</reference>
<dbReference type="OrthoDB" id="338827at2"/>
<dbReference type="InterPro" id="IPR013783">
    <property type="entry name" value="Ig-like_fold"/>
</dbReference>
<dbReference type="SMART" id="SM00060">
    <property type="entry name" value="FN3"/>
    <property type="match status" value="1"/>
</dbReference>
<dbReference type="InterPro" id="IPR013042">
    <property type="entry name" value="DUF1592"/>
</dbReference>
<gene>
    <name evidence="8" type="ORF">DS2_02585</name>
</gene>
<dbReference type="eggNOG" id="COG4733">
    <property type="taxonomic scope" value="Bacteria"/>
</dbReference>
<dbReference type="Gene3D" id="2.60.40.10">
    <property type="entry name" value="Immunoglobulins"/>
    <property type="match status" value="5"/>
</dbReference>
<dbReference type="EMBL" id="ARZY01000003">
    <property type="protein sequence ID" value="EWH11676.1"/>
    <property type="molecule type" value="Genomic_DNA"/>
</dbReference>
<keyword evidence="1 4" id="KW-0349">Heme</keyword>
<evidence type="ECO:0000256" key="3">
    <source>
        <dbReference type="ARBA" id="ARBA00023004"/>
    </source>
</evidence>
<dbReference type="InterPro" id="IPR008964">
    <property type="entry name" value="Invasin/intimin_cell_adhesion"/>
</dbReference>
<dbReference type="Pfam" id="PF07624">
    <property type="entry name" value="PSD2"/>
    <property type="match status" value="1"/>
</dbReference>
<dbReference type="STRING" id="1328313.DS2_02585"/>
<dbReference type="Pfam" id="PF07631">
    <property type="entry name" value="PSD4"/>
    <property type="match status" value="1"/>
</dbReference>
<dbReference type="InterPro" id="IPR009056">
    <property type="entry name" value="Cyt_c-like_dom"/>
</dbReference>
<dbReference type="Pfam" id="PF00034">
    <property type="entry name" value="Cytochrom_C"/>
    <property type="match status" value="1"/>
</dbReference>
<dbReference type="SUPFAM" id="SSF49265">
    <property type="entry name" value="Fibronectin type III"/>
    <property type="match status" value="1"/>
</dbReference>
<dbReference type="Gene3D" id="2.60.40.1080">
    <property type="match status" value="2"/>
</dbReference>
<dbReference type="SUPFAM" id="SSF50952">
    <property type="entry name" value="Soluble quinoprotein glucose dehydrogenase"/>
    <property type="match status" value="1"/>
</dbReference>
<dbReference type="PROSITE" id="PS51257">
    <property type="entry name" value="PROKAR_LIPOPROTEIN"/>
    <property type="match status" value="1"/>
</dbReference>
<organism evidence="8 9">
    <name type="scientific">Catenovulum agarivorans DS-2</name>
    <dbReference type="NCBI Taxonomy" id="1328313"/>
    <lineage>
        <taxon>Bacteria</taxon>
        <taxon>Pseudomonadati</taxon>
        <taxon>Pseudomonadota</taxon>
        <taxon>Gammaproteobacteria</taxon>
        <taxon>Alteromonadales</taxon>
        <taxon>Alteromonadaceae</taxon>
        <taxon>Catenovulum</taxon>
    </lineage>
</organism>
<dbReference type="InterPro" id="IPR013039">
    <property type="entry name" value="DUF1588"/>
</dbReference>
<evidence type="ECO:0000313" key="9">
    <source>
        <dbReference type="Proteomes" id="UP000019276"/>
    </source>
</evidence>